<accession>A0A7C9CW71</accession>
<reference evidence="2" key="2">
    <citation type="submission" date="2020-07" db="EMBL/GenBank/DDBJ databases">
        <authorList>
            <person name="Vera ALvarez R."/>
            <person name="Arias-Moreno D.M."/>
            <person name="Jimenez-Jacinto V."/>
            <person name="Jimenez-Bremont J.F."/>
            <person name="Swaminathan K."/>
            <person name="Moose S.P."/>
            <person name="Guerrero-Gonzalez M.L."/>
            <person name="Marino-Ramirez L."/>
            <person name="Landsman D."/>
            <person name="Rodriguez-Kessler M."/>
            <person name="Delgado-Sanchez P."/>
        </authorList>
    </citation>
    <scope>NUCLEOTIDE SEQUENCE</scope>
    <source>
        <tissue evidence="2">Cladode</tissue>
    </source>
</reference>
<protein>
    <submittedName>
        <fullName evidence="2">Uncharacterized protein</fullName>
    </submittedName>
</protein>
<feature type="region of interest" description="Disordered" evidence="1">
    <location>
        <begin position="91"/>
        <end position="110"/>
    </location>
</feature>
<proteinExistence type="predicted"/>
<reference evidence="2" key="1">
    <citation type="journal article" date="2013" name="J. Plant Res.">
        <title>Effect of fungi and light on seed germination of three Opuntia species from semiarid lands of central Mexico.</title>
        <authorList>
            <person name="Delgado-Sanchez P."/>
            <person name="Jimenez-Bremont J.F."/>
            <person name="Guerrero-Gonzalez Mde L."/>
            <person name="Flores J."/>
        </authorList>
    </citation>
    <scope>NUCLEOTIDE SEQUENCE</scope>
    <source>
        <tissue evidence="2">Cladode</tissue>
    </source>
</reference>
<name>A0A7C9CW71_OPUST</name>
<sequence length="130" mass="14538">MVLNGTTWVNILMKSALIGIRSVILVDIQVKESTLCSSMKCPLLVVKILASKMGCWIIAESLPIIVYRVSLPLLWIQLRGGNHLLVAHQARRRKQPQDIPSKGETDSSVQDLPQKCSCKDQWLALKYLSV</sequence>
<dbReference type="AlphaFoldDB" id="A0A7C9CW71"/>
<dbReference type="EMBL" id="GISG01064257">
    <property type="protein sequence ID" value="MBA4627940.1"/>
    <property type="molecule type" value="Transcribed_RNA"/>
</dbReference>
<organism evidence="2">
    <name type="scientific">Opuntia streptacantha</name>
    <name type="common">Prickly pear cactus</name>
    <name type="synonym">Opuntia cardona</name>
    <dbReference type="NCBI Taxonomy" id="393608"/>
    <lineage>
        <taxon>Eukaryota</taxon>
        <taxon>Viridiplantae</taxon>
        <taxon>Streptophyta</taxon>
        <taxon>Embryophyta</taxon>
        <taxon>Tracheophyta</taxon>
        <taxon>Spermatophyta</taxon>
        <taxon>Magnoliopsida</taxon>
        <taxon>eudicotyledons</taxon>
        <taxon>Gunneridae</taxon>
        <taxon>Pentapetalae</taxon>
        <taxon>Caryophyllales</taxon>
        <taxon>Cactineae</taxon>
        <taxon>Cactaceae</taxon>
        <taxon>Opuntioideae</taxon>
        <taxon>Opuntia</taxon>
    </lineage>
</organism>
<evidence type="ECO:0000313" key="2">
    <source>
        <dbReference type="EMBL" id="MBA4627940.1"/>
    </source>
</evidence>
<evidence type="ECO:0000256" key="1">
    <source>
        <dbReference type="SAM" id="MobiDB-lite"/>
    </source>
</evidence>